<organism evidence="3">
    <name type="scientific">freshwater metagenome</name>
    <dbReference type="NCBI Taxonomy" id="449393"/>
    <lineage>
        <taxon>unclassified sequences</taxon>
        <taxon>metagenomes</taxon>
        <taxon>ecological metagenomes</taxon>
    </lineage>
</organism>
<proteinExistence type="predicted"/>
<dbReference type="EMBL" id="CAFAAD010000050">
    <property type="protein sequence ID" value="CAB4790990.1"/>
    <property type="molecule type" value="Genomic_DNA"/>
</dbReference>
<reference evidence="3" key="1">
    <citation type="submission" date="2020-05" db="EMBL/GenBank/DDBJ databases">
        <authorList>
            <person name="Chiriac C."/>
            <person name="Salcher M."/>
            <person name="Ghai R."/>
            <person name="Kavagutti S V."/>
        </authorList>
    </citation>
    <scope>NUCLEOTIDE SEQUENCE</scope>
</reference>
<name>A0A6J7LAQ5_9ZZZZ</name>
<dbReference type="AlphaFoldDB" id="A0A6J7LAQ5"/>
<evidence type="ECO:0000313" key="2">
    <source>
        <dbReference type="EMBL" id="CAB4790990.1"/>
    </source>
</evidence>
<evidence type="ECO:0000313" key="1">
    <source>
        <dbReference type="EMBL" id="CAB4715296.1"/>
    </source>
</evidence>
<gene>
    <name evidence="1" type="ORF">UFOPK2624_01348</name>
    <name evidence="2" type="ORF">UFOPK2969_00811</name>
    <name evidence="3" type="ORF">UFOPK3785_01920</name>
</gene>
<sequence>MLLGIGAVGEKETNAFGGSNGANSSKVRKAAIDRGQVELEIAGVKDDALRRMKHRCDAVGNRVSDWDEFHVERADHATFAIDDRDELGAVEKARFFDAIASKAERER</sequence>
<dbReference type="EMBL" id="CAFBNJ010000154">
    <property type="protein sequence ID" value="CAB4965628.1"/>
    <property type="molecule type" value="Genomic_DNA"/>
</dbReference>
<evidence type="ECO:0000313" key="3">
    <source>
        <dbReference type="EMBL" id="CAB4965628.1"/>
    </source>
</evidence>
<dbReference type="EMBL" id="CAEZXY010000069">
    <property type="protein sequence ID" value="CAB4715296.1"/>
    <property type="molecule type" value="Genomic_DNA"/>
</dbReference>
<protein>
    <submittedName>
        <fullName evidence="3">Unannotated protein</fullName>
    </submittedName>
</protein>
<accession>A0A6J7LAQ5</accession>